<dbReference type="Pfam" id="PF07398">
    <property type="entry name" value="MDMPI_C"/>
    <property type="match status" value="1"/>
</dbReference>
<dbReference type="InterPro" id="IPR010872">
    <property type="entry name" value="MDMPI_C-term_domain"/>
</dbReference>
<dbReference type="EMBL" id="JACIBV010000001">
    <property type="protein sequence ID" value="MBB3726101.1"/>
    <property type="molecule type" value="Genomic_DNA"/>
</dbReference>
<accession>A0A7W5V1Q8</accession>
<dbReference type="InterPro" id="IPR017517">
    <property type="entry name" value="Maleyloyr_isom"/>
</dbReference>
<organism evidence="3 4">
    <name type="scientific">Nonomuraea dietziae</name>
    <dbReference type="NCBI Taxonomy" id="65515"/>
    <lineage>
        <taxon>Bacteria</taxon>
        <taxon>Bacillati</taxon>
        <taxon>Actinomycetota</taxon>
        <taxon>Actinomycetes</taxon>
        <taxon>Streptosporangiales</taxon>
        <taxon>Streptosporangiaceae</taxon>
        <taxon>Nonomuraea</taxon>
    </lineage>
</organism>
<dbReference type="SUPFAM" id="SSF109854">
    <property type="entry name" value="DinB/YfiT-like putative metalloenzymes"/>
    <property type="match status" value="1"/>
</dbReference>
<dbReference type="NCBIfam" id="TIGR03083">
    <property type="entry name" value="maleylpyruvate isomerase family mycothiol-dependent enzyme"/>
    <property type="match status" value="1"/>
</dbReference>
<comment type="caution">
    <text evidence="3">The sequence shown here is derived from an EMBL/GenBank/DDBJ whole genome shotgun (WGS) entry which is preliminary data.</text>
</comment>
<keyword evidence="4" id="KW-1185">Reference proteome</keyword>
<gene>
    <name evidence="3" type="ORF">FHR33_001961</name>
</gene>
<dbReference type="InterPro" id="IPR034660">
    <property type="entry name" value="DinB/YfiT-like"/>
</dbReference>
<dbReference type="InterPro" id="IPR024344">
    <property type="entry name" value="MDMPI_metal-binding"/>
</dbReference>
<dbReference type="GO" id="GO:0005886">
    <property type="term" value="C:plasma membrane"/>
    <property type="evidence" value="ECO:0007669"/>
    <property type="project" value="TreeGrafter"/>
</dbReference>
<dbReference type="Proteomes" id="UP000579945">
    <property type="component" value="Unassembled WGS sequence"/>
</dbReference>
<dbReference type="PANTHER" id="PTHR40758">
    <property type="entry name" value="CONSERVED PROTEIN"/>
    <property type="match status" value="1"/>
</dbReference>
<proteinExistence type="predicted"/>
<protein>
    <submittedName>
        <fullName evidence="3">Uncharacterized protein (TIGR03083 family)</fullName>
    </submittedName>
</protein>
<dbReference type="AlphaFoldDB" id="A0A7W5V1Q8"/>
<dbReference type="GeneID" id="95388482"/>
<evidence type="ECO:0000313" key="3">
    <source>
        <dbReference type="EMBL" id="MBB3726101.1"/>
    </source>
</evidence>
<reference evidence="3 4" key="1">
    <citation type="submission" date="2020-08" db="EMBL/GenBank/DDBJ databases">
        <title>Sequencing the genomes of 1000 actinobacteria strains.</title>
        <authorList>
            <person name="Klenk H.-P."/>
        </authorList>
    </citation>
    <scope>NUCLEOTIDE SEQUENCE [LARGE SCALE GENOMIC DNA]</scope>
    <source>
        <strain evidence="3 4">DSM 44320</strain>
    </source>
</reference>
<dbReference type="Pfam" id="PF11716">
    <property type="entry name" value="MDMPI_N"/>
    <property type="match status" value="1"/>
</dbReference>
<name>A0A7W5V1Q8_9ACTN</name>
<feature type="domain" description="MDMPI C-terminal" evidence="1">
    <location>
        <begin position="139"/>
        <end position="241"/>
    </location>
</feature>
<dbReference type="PANTHER" id="PTHR40758:SF1">
    <property type="entry name" value="CONSERVED PROTEIN"/>
    <property type="match status" value="1"/>
</dbReference>
<evidence type="ECO:0000259" key="2">
    <source>
        <dbReference type="Pfam" id="PF11716"/>
    </source>
</evidence>
<evidence type="ECO:0000313" key="4">
    <source>
        <dbReference type="Proteomes" id="UP000579945"/>
    </source>
</evidence>
<dbReference type="RefSeq" id="WP_183645597.1">
    <property type="nucleotide sequence ID" value="NZ_JACIBV010000001.1"/>
</dbReference>
<feature type="domain" description="Mycothiol-dependent maleylpyruvate isomerase metal-binding" evidence="2">
    <location>
        <begin position="12"/>
        <end position="125"/>
    </location>
</feature>
<dbReference type="GO" id="GO:0046872">
    <property type="term" value="F:metal ion binding"/>
    <property type="evidence" value="ECO:0007669"/>
    <property type="project" value="InterPro"/>
</dbReference>
<sequence length="252" mass="26824">MNDNRLLECLAADYSLLRKAAAAGDPAAPVPSCPGWNAADLLTHITAVYMHKTVTMRTGSYPDPWDPDLSGEPLAVLDAAYGALTAEFAARPADSPALTWYEPDQSVGFWIRRMAHESVIHRVDAELAAGLPVTPIPADLAADGVDEVLTVFLAYEAAQSPEEFAAMEGGHLAGPEGEEAIVVRAGEREWTVLPAPTSVRISEGGVEAPRALVAGEPAEVLLWMWGRGGGVEVTGDPAWAAYLRRMLVLVTQ</sequence>
<evidence type="ECO:0000259" key="1">
    <source>
        <dbReference type="Pfam" id="PF07398"/>
    </source>
</evidence>